<dbReference type="PRINTS" id="PR00853">
    <property type="entry name" value="XPGRADSUPER"/>
</dbReference>
<dbReference type="InterPro" id="IPR006084">
    <property type="entry name" value="XPG/Rad2"/>
</dbReference>
<evidence type="ECO:0000259" key="3">
    <source>
        <dbReference type="SMART" id="SM00484"/>
    </source>
</evidence>
<dbReference type="SMART" id="SM00484">
    <property type="entry name" value="XPGI"/>
    <property type="match status" value="1"/>
</dbReference>
<keyword evidence="5" id="KW-1185">Reference proteome</keyword>
<accession>A0A0C9ZQL1</accession>
<dbReference type="InterPro" id="IPR006086">
    <property type="entry name" value="XPG-I_dom"/>
</dbReference>
<dbReference type="AlphaFoldDB" id="A0A0C9ZQL1"/>
<dbReference type="SUPFAM" id="SSF88723">
    <property type="entry name" value="PIN domain-like"/>
    <property type="match status" value="1"/>
</dbReference>
<dbReference type="Proteomes" id="UP000054485">
    <property type="component" value="Unassembled WGS sequence"/>
</dbReference>
<dbReference type="InterPro" id="IPR029060">
    <property type="entry name" value="PIN-like_dom_sf"/>
</dbReference>
<dbReference type="CDD" id="cd09870">
    <property type="entry name" value="PIN_YEN1"/>
    <property type="match status" value="1"/>
</dbReference>
<dbReference type="Pfam" id="PF00867">
    <property type="entry name" value="XPG_I"/>
    <property type="match status" value="1"/>
</dbReference>
<feature type="non-terminal residue" evidence="4">
    <location>
        <position position="248"/>
    </location>
</feature>
<evidence type="ECO:0000256" key="1">
    <source>
        <dbReference type="ARBA" id="ARBA00022722"/>
    </source>
</evidence>
<keyword evidence="2" id="KW-0378">Hydrolase</keyword>
<dbReference type="PANTHER" id="PTHR11081:SF75">
    <property type="entry name" value="ENDONUCLEASE, PUTATIVE (AFU_ORTHOLOGUE AFUA_3G13260)-RELATED"/>
    <property type="match status" value="1"/>
</dbReference>
<gene>
    <name evidence="4" type="ORF">CY34DRAFT_42382</name>
</gene>
<name>A0A0C9ZQL1_9AGAM</name>
<dbReference type="GO" id="GO:0017108">
    <property type="term" value="F:5'-flap endonuclease activity"/>
    <property type="evidence" value="ECO:0007669"/>
    <property type="project" value="TreeGrafter"/>
</dbReference>
<dbReference type="EMBL" id="KN836840">
    <property type="protein sequence ID" value="KIK31596.1"/>
    <property type="molecule type" value="Genomic_DNA"/>
</dbReference>
<dbReference type="HOGENOM" id="CLU_082498_0_0_1"/>
<reference evidence="5" key="2">
    <citation type="submission" date="2015-01" db="EMBL/GenBank/DDBJ databases">
        <title>Evolutionary Origins and Diversification of the Mycorrhizal Mutualists.</title>
        <authorList>
            <consortium name="DOE Joint Genome Institute"/>
            <consortium name="Mycorrhizal Genomics Consortium"/>
            <person name="Kohler A."/>
            <person name="Kuo A."/>
            <person name="Nagy L.G."/>
            <person name="Floudas D."/>
            <person name="Copeland A."/>
            <person name="Barry K.W."/>
            <person name="Cichocki N."/>
            <person name="Veneault-Fourrey C."/>
            <person name="LaButti K."/>
            <person name="Lindquist E.A."/>
            <person name="Lipzen A."/>
            <person name="Lundell T."/>
            <person name="Morin E."/>
            <person name="Murat C."/>
            <person name="Riley R."/>
            <person name="Ohm R."/>
            <person name="Sun H."/>
            <person name="Tunlid A."/>
            <person name="Henrissat B."/>
            <person name="Grigoriev I.V."/>
            <person name="Hibbett D.S."/>
            <person name="Martin F."/>
        </authorList>
    </citation>
    <scope>NUCLEOTIDE SEQUENCE [LARGE SCALE GENOMIC DNA]</scope>
    <source>
        <strain evidence="5">UH-Slu-Lm8-n1</strain>
    </source>
</reference>
<dbReference type="STRING" id="930992.A0A0C9ZQL1"/>
<dbReference type="InParanoid" id="A0A0C9ZQL1"/>
<feature type="domain" description="XPG-I" evidence="3">
    <location>
        <begin position="121"/>
        <end position="192"/>
    </location>
</feature>
<dbReference type="InterPro" id="IPR036279">
    <property type="entry name" value="5-3_exonuclease_C_sf"/>
</dbReference>
<evidence type="ECO:0000313" key="5">
    <source>
        <dbReference type="Proteomes" id="UP000054485"/>
    </source>
</evidence>
<dbReference type="PANTHER" id="PTHR11081">
    <property type="entry name" value="FLAP ENDONUCLEASE FAMILY MEMBER"/>
    <property type="match status" value="1"/>
</dbReference>
<evidence type="ECO:0000313" key="4">
    <source>
        <dbReference type="EMBL" id="KIK31596.1"/>
    </source>
</evidence>
<proteinExistence type="predicted"/>
<dbReference type="Pfam" id="PF00752">
    <property type="entry name" value="XPG_N"/>
    <property type="match status" value="1"/>
</dbReference>
<dbReference type="SUPFAM" id="SSF47807">
    <property type="entry name" value="5' to 3' exonuclease, C-terminal subdomain"/>
    <property type="match status" value="1"/>
</dbReference>
<dbReference type="Gene3D" id="3.40.50.1010">
    <property type="entry name" value="5'-nuclease"/>
    <property type="match status" value="2"/>
</dbReference>
<reference evidence="4 5" key="1">
    <citation type="submission" date="2014-04" db="EMBL/GenBank/DDBJ databases">
        <authorList>
            <consortium name="DOE Joint Genome Institute"/>
            <person name="Kuo A."/>
            <person name="Ruytinx J."/>
            <person name="Rineau F."/>
            <person name="Colpaert J."/>
            <person name="Kohler A."/>
            <person name="Nagy L.G."/>
            <person name="Floudas D."/>
            <person name="Copeland A."/>
            <person name="Barry K.W."/>
            <person name="Cichocki N."/>
            <person name="Veneault-Fourrey C."/>
            <person name="LaButti K."/>
            <person name="Lindquist E.A."/>
            <person name="Lipzen A."/>
            <person name="Lundell T."/>
            <person name="Morin E."/>
            <person name="Murat C."/>
            <person name="Sun H."/>
            <person name="Tunlid A."/>
            <person name="Henrissat B."/>
            <person name="Grigoriev I.V."/>
            <person name="Hibbett D.S."/>
            <person name="Martin F."/>
            <person name="Nordberg H.P."/>
            <person name="Cantor M.N."/>
            <person name="Hua S.X."/>
        </authorList>
    </citation>
    <scope>NUCLEOTIDE SEQUENCE [LARGE SCALE GENOMIC DNA]</scope>
    <source>
        <strain evidence="4 5">UH-Slu-Lm8-n1</strain>
    </source>
</reference>
<dbReference type="InterPro" id="IPR006085">
    <property type="entry name" value="XPG_DNA_repair_N"/>
</dbReference>
<protein>
    <submittedName>
        <fullName evidence="4">Unplaced genomic scaffold CY34scaffold_1709, whole genome shotgun sequence</fullName>
    </submittedName>
</protein>
<dbReference type="OrthoDB" id="2678758at2759"/>
<organism evidence="4 5">
    <name type="scientific">Suillus luteus UH-Slu-Lm8-n1</name>
    <dbReference type="NCBI Taxonomy" id="930992"/>
    <lineage>
        <taxon>Eukaryota</taxon>
        <taxon>Fungi</taxon>
        <taxon>Dikarya</taxon>
        <taxon>Basidiomycota</taxon>
        <taxon>Agaricomycotina</taxon>
        <taxon>Agaricomycetes</taxon>
        <taxon>Agaricomycetidae</taxon>
        <taxon>Boletales</taxon>
        <taxon>Suillineae</taxon>
        <taxon>Suillaceae</taxon>
        <taxon>Suillus</taxon>
    </lineage>
</organism>
<sequence length="248" mass="27512">MGIQGLWERVSTSADNRTLKELALSELKTEYTDGNPTVKFFKIGIDASAWMHSICAVFQMNHAGAGKSPELRTLFFRLGVLLKLPLHIIFVFDGLTRLPDKGHKVRHSPHWLTRDFQCMVDLFGFRWTEAPSEAEAELAAMNVHGIIDAVMTEDSDVLIFGALCIIRSAKNDRDYHNVQVYTEDGLEHGASLAQGDRLLIALLAGGDYDKGVPGCGITIAHKVALHSRIGRNMLHAFLSMAPDEFSTY</sequence>
<keyword evidence="1" id="KW-0540">Nuclease</keyword>
<evidence type="ECO:0000256" key="2">
    <source>
        <dbReference type="ARBA" id="ARBA00022801"/>
    </source>
</evidence>
<dbReference type="GO" id="GO:0006281">
    <property type="term" value="P:DNA repair"/>
    <property type="evidence" value="ECO:0007669"/>
    <property type="project" value="UniProtKB-ARBA"/>
</dbReference>